<dbReference type="Gene3D" id="1.25.40.10">
    <property type="entry name" value="Tetratricopeptide repeat domain"/>
    <property type="match status" value="1"/>
</dbReference>
<proteinExistence type="predicted"/>
<dbReference type="Pfam" id="PF13432">
    <property type="entry name" value="TPR_16"/>
    <property type="match status" value="1"/>
</dbReference>
<feature type="repeat" description="TPR" evidence="1">
    <location>
        <begin position="399"/>
        <end position="432"/>
    </location>
</feature>
<feature type="repeat" description="TPR" evidence="1">
    <location>
        <begin position="467"/>
        <end position="500"/>
    </location>
</feature>
<reference evidence="3 4" key="1">
    <citation type="submission" date="2016-10" db="EMBL/GenBank/DDBJ databases">
        <authorList>
            <person name="Cai Z."/>
        </authorList>
    </citation>
    <scope>NUCLEOTIDE SEQUENCE [LARGE SCALE GENOMIC DNA]</scope>
</reference>
<organism evidence="3 4">
    <name type="scientific">Tetradesmus obliquus</name>
    <name type="common">Green alga</name>
    <name type="synonym">Acutodesmus obliquus</name>
    <dbReference type="NCBI Taxonomy" id="3088"/>
    <lineage>
        <taxon>Eukaryota</taxon>
        <taxon>Viridiplantae</taxon>
        <taxon>Chlorophyta</taxon>
        <taxon>core chlorophytes</taxon>
        <taxon>Chlorophyceae</taxon>
        <taxon>CS clade</taxon>
        <taxon>Sphaeropleales</taxon>
        <taxon>Scenedesmaceae</taxon>
        <taxon>Tetradesmus</taxon>
    </lineage>
</organism>
<dbReference type="Pfam" id="PF13181">
    <property type="entry name" value="TPR_8"/>
    <property type="match status" value="1"/>
</dbReference>
<dbReference type="PROSITE" id="PS50005">
    <property type="entry name" value="TPR"/>
    <property type="match status" value="3"/>
</dbReference>
<keyword evidence="1" id="KW-0802">TPR repeat</keyword>
<dbReference type="InterPro" id="IPR028796">
    <property type="entry name" value="BBS8"/>
</dbReference>
<protein>
    <submittedName>
        <fullName evidence="3">Uncharacterized protein</fullName>
    </submittedName>
</protein>
<feature type="repeat" description="TPR" evidence="1">
    <location>
        <begin position="363"/>
        <end position="396"/>
    </location>
</feature>
<feature type="region of interest" description="Disordered" evidence="2">
    <location>
        <begin position="85"/>
        <end position="131"/>
    </location>
</feature>
<dbReference type="GO" id="GO:0034464">
    <property type="term" value="C:BBSome"/>
    <property type="evidence" value="ECO:0007669"/>
    <property type="project" value="InterPro"/>
</dbReference>
<dbReference type="SMART" id="SM00028">
    <property type="entry name" value="TPR"/>
    <property type="match status" value="7"/>
</dbReference>
<evidence type="ECO:0000313" key="3">
    <source>
        <dbReference type="EMBL" id="SZX69135.1"/>
    </source>
</evidence>
<gene>
    <name evidence="3" type="ORF">BQ4739_LOCUS9435</name>
</gene>
<dbReference type="CDD" id="cd21341">
    <property type="entry name" value="TTC8_N"/>
    <property type="match status" value="1"/>
</dbReference>
<dbReference type="InterPro" id="IPR019734">
    <property type="entry name" value="TPR_rpt"/>
</dbReference>
<dbReference type="PANTHER" id="PTHR44177">
    <property type="entry name" value="TETRATRICOPEPTIDE REPEAT PROTEIN 8"/>
    <property type="match status" value="1"/>
</dbReference>
<sequence length="517" mass="56142">MVADVHPIWLAQSKLRRRCYDECIQLCTDALQRNPLDQVAWYLKCRAITLKSWIDDTEIEEEGVADLLMDEHNVAQVARPGTSLARPITGAAGSGQSPVVRPMTGSGRPLTGFVRPGTSAARPGTGSTKPGTALAAALKAARPGTGSSSSSRPLTTSGRFVRLGTASLAAAGHGGPFIAAERLDLRKYAARPHLARVLCDYILYVDHNMQKVLELAEHATAEAGFADWWWKERLGKAYYQLGLLRDAEKQLASAAKNQDMLALTHQLAKISTRLDQPLAALSLFSEAAGRHPGDIGLLLGQARLQEGLGNRQAALALYHQVLALDASNVEAIACLAADHFYSDQPELALRYYRRLLQMGVVSAETWANLGLCCFYAGQYDFTFSCFERALALAGDAALPDIWYNIGQVAIGIGDLSWAQQCFRLAAALDPGHAEALNNLGVLQLKRRQPQQAASCFRAGMKAADHVFELHYNAALLAHRQGDLQEAVSQVKEALALYPEHTDSLELKKLLKAQLNAL</sequence>
<evidence type="ECO:0000256" key="1">
    <source>
        <dbReference type="PROSITE-ProRule" id="PRU00339"/>
    </source>
</evidence>
<dbReference type="GO" id="GO:1905515">
    <property type="term" value="P:non-motile cilium assembly"/>
    <property type="evidence" value="ECO:0007669"/>
    <property type="project" value="InterPro"/>
</dbReference>
<dbReference type="Proteomes" id="UP000256970">
    <property type="component" value="Unassembled WGS sequence"/>
</dbReference>
<dbReference type="GO" id="GO:0036064">
    <property type="term" value="C:ciliary basal body"/>
    <property type="evidence" value="ECO:0007669"/>
    <property type="project" value="TreeGrafter"/>
</dbReference>
<dbReference type="SUPFAM" id="SSF48452">
    <property type="entry name" value="TPR-like"/>
    <property type="match status" value="1"/>
</dbReference>
<evidence type="ECO:0000313" key="4">
    <source>
        <dbReference type="Proteomes" id="UP000256970"/>
    </source>
</evidence>
<dbReference type="EMBL" id="FNXT01000905">
    <property type="protein sequence ID" value="SZX69135.1"/>
    <property type="molecule type" value="Genomic_DNA"/>
</dbReference>
<dbReference type="PANTHER" id="PTHR44177:SF1">
    <property type="entry name" value="TETRATRICOPEPTIDE REPEAT PROTEIN 8"/>
    <property type="match status" value="1"/>
</dbReference>
<dbReference type="InterPro" id="IPR011990">
    <property type="entry name" value="TPR-like_helical_dom_sf"/>
</dbReference>
<accession>A0A383VUG2</accession>
<dbReference type="GO" id="GO:0097730">
    <property type="term" value="C:non-motile cilium"/>
    <property type="evidence" value="ECO:0007669"/>
    <property type="project" value="TreeGrafter"/>
</dbReference>
<evidence type="ECO:0000256" key="2">
    <source>
        <dbReference type="SAM" id="MobiDB-lite"/>
    </source>
</evidence>
<dbReference type="AlphaFoldDB" id="A0A383VUG2"/>
<keyword evidence="4" id="KW-1185">Reference proteome</keyword>
<name>A0A383VUG2_TETOB</name>